<feature type="signal peptide" evidence="1">
    <location>
        <begin position="1"/>
        <end position="31"/>
    </location>
</feature>
<proteinExistence type="predicted"/>
<dbReference type="EMBL" id="JAMFTQ010000003">
    <property type="protein sequence ID" value="MCP1387262.1"/>
    <property type="molecule type" value="Genomic_DNA"/>
</dbReference>
<keyword evidence="3" id="KW-1185">Reference proteome</keyword>
<protein>
    <submittedName>
        <fullName evidence="2">Uncharacterized protein</fullName>
    </submittedName>
</protein>
<comment type="caution">
    <text evidence="2">The sequence shown here is derived from an EMBL/GenBank/DDBJ whole genome shotgun (WGS) entry which is preliminary data.</text>
</comment>
<evidence type="ECO:0000313" key="2">
    <source>
        <dbReference type="EMBL" id="MCP1387262.1"/>
    </source>
</evidence>
<dbReference type="PROSITE" id="PS51257">
    <property type="entry name" value="PROKAR_LIPOPROTEIN"/>
    <property type="match status" value="1"/>
</dbReference>
<dbReference type="Proteomes" id="UP001204000">
    <property type="component" value="Unassembled WGS sequence"/>
</dbReference>
<keyword evidence="1" id="KW-0732">Signal</keyword>
<accession>A0ABT1G092</accession>
<name>A0ABT1G092_9CORY</name>
<evidence type="ECO:0000256" key="1">
    <source>
        <dbReference type="SAM" id="SignalP"/>
    </source>
</evidence>
<reference evidence="2" key="1">
    <citation type="submission" date="2022-05" db="EMBL/GenBank/DDBJ databases">
        <title>Corynebacterium sp. TA-R-1 sp. nov., isolated from human feces.</title>
        <authorList>
            <person name="Shamsuzzaman M."/>
            <person name="Dahal R.H."/>
        </authorList>
    </citation>
    <scope>NUCLEOTIDE SEQUENCE</scope>
    <source>
        <strain evidence="2">TA-R-1</strain>
    </source>
</reference>
<dbReference type="RefSeq" id="WP_253576393.1">
    <property type="nucleotide sequence ID" value="NZ_JAMFTQ010000003.1"/>
</dbReference>
<organism evidence="2 3">
    <name type="scientific">Corynebacterium stercoris</name>
    <dbReference type="NCBI Taxonomy" id="2943490"/>
    <lineage>
        <taxon>Bacteria</taxon>
        <taxon>Bacillati</taxon>
        <taxon>Actinomycetota</taxon>
        <taxon>Actinomycetes</taxon>
        <taxon>Mycobacteriales</taxon>
        <taxon>Corynebacteriaceae</taxon>
        <taxon>Corynebacterium</taxon>
    </lineage>
</organism>
<feature type="chain" id="PRO_5046624479" evidence="1">
    <location>
        <begin position="32"/>
        <end position="304"/>
    </location>
</feature>
<sequence>MPSSKYATRSRAARAVTALVAGALTLATATACGGEQKSLDPLSQAIAVNESRHVDTRFDERPVVIDDSKGITSLRHFFRNSETLVVSDDTIAAQLRAASIAVAAHAPMIVYDPARHQEISHEVERLSTHTVLTVGEVNLARTSGRVRVHRDPGGLEALGEMMSVRFDESLVASPQDAAAAVAGLNPNEPTWARAAWADPKVMVGAEAKPFPIMSRRDADMAPVVVATAESSIASIANARSFGAQVTIVDDADPRASESALFAMAGLSDEPLIALGGQFGTDKELAARIMQAEEIYLQRNSDKAR</sequence>
<evidence type="ECO:0000313" key="3">
    <source>
        <dbReference type="Proteomes" id="UP001204000"/>
    </source>
</evidence>
<gene>
    <name evidence="2" type="ORF">M5J20_03545</name>
</gene>